<dbReference type="EMBL" id="BRZA01000002">
    <property type="protein sequence ID" value="GLC88752.1"/>
    <property type="molecule type" value="Genomic_DNA"/>
</dbReference>
<dbReference type="CDD" id="cd00093">
    <property type="entry name" value="HTH_XRE"/>
    <property type="match status" value="1"/>
</dbReference>
<name>A0ABQ5NK57_9BACI</name>
<evidence type="ECO:0000313" key="3">
    <source>
        <dbReference type="Proteomes" id="UP001065593"/>
    </source>
</evidence>
<dbReference type="InterPro" id="IPR010982">
    <property type="entry name" value="Lambda_DNA-bd_dom_sf"/>
</dbReference>
<reference evidence="2" key="1">
    <citation type="submission" date="2022-08" db="EMBL/GenBank/DDBJ databases">
        <title>Draft genome sequence of Lysinibacillus sp. strain KH24.</title>
        <authorList>
            <person name="Kanbe H."/>
            <person name="Itoh H."/>
        </authorList>
    </citation>
    <scope>NUCLEOTIDE SEQUENCE</scope>
    <source>
        <strain evidence="2">KH24</strain>
    </source>
</reference>
<proteinExistence type="predicted"/>
<gene>
    <name evidence="2" type="ORF">LYSBPC_18790</name>
</gene>
<dbReference type="Gene3D" id="1.10.260.40">
    <property type="entry name" value="lambda repressor-like DNA-binding domains"/>
    <property type="match status" value="1"/>
</dbReference>
<feature type="domain" description="HTH cro/C1-type" evidence="1">
    <location>
        <begin position="9"/>
        <end position="63"/>
    </location>
</feature>
<keyword evidence="3" id="KW-1185">Reference proteome</keyword>
<evidence type="ECO:0000313" key="2">
    <source>
        <dbReference type="EMBL" id="GLC88752.1"/>
    </source>
</evidence>
<organism evidence="2 3">
    <name type="scientific">Lysinibacillus piscis</name>
    <dbReference type="NCBI Taxonomy" id="2518931"/>
    <lineage>
        <taxon>Bacteria</taxon>
        <taxon>Bacillati</taxon>
        <taxon>Bacillota</taxon>
        <taxon>Bacilli</taxon>
        <taxon>Bacillales</taxon>
        <taxon>Bacillaceae</taxon>
        <taxon>Lysinibacillus</taxon>
    </lineage>
</organism>
<protein>
    <recommendedName>
        <fullName evidence="1">HTH cro/C1-type domain-containing protein</fullName>
    </recommendedName>
</protein>
<dbReference type="Proteomes" id="UP001065593">
    <property type="component" value="Unassembled WGS sequence"/>
</dbReference>
<dbReference type="SUPFAM" id="SSF47413">
    <property type="entry name" value="lambda repressor-like DNA-binding domains"/>
    <property type="match status" value="1"/>
</dbReference>
<dbReference type="RefSeq" id="WP_264988510.1">
    <property type="nucleotide sequence ID" value="NZ_BRZA01000002.1"/>
</dbReference>
<dbReference type="PROSITE" id="PS50943">
    <property type="entry name" value="HTH_CROC1"/>
    <property type="match status" value="1"/>
</dbReference>
<dbReference type="SMART" id="SM00530">
    <property type="entry name" value="HTH_XRE"/>
    <property type="match status" value="1"/>
</dbReference>
<comment type="caution">
    <text evidence="2">The sequence shown here is derived from an EMBL/GenBank/DDBJ whole genome shotgun (WGS) entry which is preliminary data.</text>
</comment>
<accession>A0ABQ5NK57</accession>
<dbReference type="InterPro" id="IPR001387">
    <property type="entry name" value="Cro/C1-type_HTH"/>
</dbReference>
<evidence type="ECO:0000259" key="1">
    <source>
        <dbReference type="PROSITE" id="PS50943"/>
    </source>
</evidence>
<dbReference type="Pfam" id="PF01381">
    <property type="entry name" value="HTH_3"/>
    <property type="match status" value="1"/>
</dbReference>
<sequence>MSITINQRVKQIRTALNLSQAKFATAISISNSHIAGIELEHRKVNDRIIRLICITFNVNENWLKSGEGDMFKNPADTKFEMAMNVFKELNPDYQEFVLKQIDELLKIQNKK</sequence>